<dbReference type="Pfam" id="PF00300">
    <property type="entry name" value="His_Phos_1"/>
    <property type="match status" value="1"/>
</dbReference>
<dbReference type="Gene3D" id="3.40.50.1240">
    <property type="entry name" value="Phosphoglycerate mutase-like"/>
    <property type="match status" value="1"/>
</dbReference>
<reference evidence="3 4" key="1">
    <citation type="submission" date="2019-03" db="EMBL/GenBank/DDBJ databases">
        <authorList>
            <consortium name="Pathogen Informatics"/>
        </authorList>
    </citation>
    <scope>NUCLEOTIDE SEQUENCE [LARGE SCALE GENOMIC DNA]</scope>
    <source>
        <strain evidence="3 4">NCTC12126</strain>
    </source>
</reference>
<keyword evidence="3" id="KW-0413">Isomerase</keyword>
<dbReference type="InterPro" id="IPR013078">
    <property type="entry name" value="His_Pase_superF_clade-1"/>
</dbReference>
<keyword evidence="1" id="KW-0378">Hydrolase</keyword>
<dbReference type="EC" id="5.4.2.1" evidence="3"/>
<dbReference type="CDD" id="cd07067">
    <property type="entry name" value="HP_PGM_like"/>
    <property type="match status" value="1"/>
</dbReference>
<evidence type="ECO:0000256" key="1">
    <source>
        <dbReference type="ARBA" id="ARBA00022801"/>
    </source>
</evidence>
<dbReference type="InterPro" id="IPR001345">
    <property type="entry name" value="PG/BPGM_mutase_AS"/>
</dbReference>
<dbReference type="GO" id="GO:0045820">
    <property type="term" value="P:negative regulation of glycolytic process"/>
    <property type="evidence" value="ECO:0007669"/>
    <property type="project" value="TreeGrafter"/>
</dbReference>
<dbReference type="InterPro" id="IPR051695">
    <property type="entry name" value="Phosphoglycerate_Mutase"/>
</dbReference>
<dbReference type="InterPro" id="IPR029033">
    <property type="entry name" value="His_PPase_superfam"/>
</dbReference>
<dbReference type="GO" id="GO:0004331">
    <property type="term" value="F:fructose-2,6-bisphosphate 2-phosphatase activity"/>
    <property type="evidence" value="ECO:0007669"/>
    <property type="project" value="TreeGrafter"/>
</dbReference>
<name>A0A484VUW8_9ENTR</name>
<evidence type="ECO:0000256" key="2">
    <source>
        <dbReference type="PIRSR" id="PIRSR613078-2"/>
    </source>
</evidence>
<dbReference type="AlphaFoldDB" id="A0A484VUW8"/>
<dbReference type="EMBL" id="CAADIW010000001">
    <property type="protein sequence ID" value="VFS03308.1"/>
    <property type="molecule type" value="Genomic_DNA"/>
</dbReference>
<dbReference type="Proteomes" id="UP000351155">
    <property type="component" value="Unassembled WGS sequence"/>
</dbReference>
<dbReference type="PANTHER" id="PTHR46517">
    <property type="entry name" value="FRUCTOSE-2,6-BISPHOSPHATASE TIGAR"/>
    <property type="match status" value="1"/>
</dbReference>
<dbReference type="GO" id="GO:0016853">
    <property type="term" value="F:isomerase activity"/>
    <property type="evidence" value="ECO:0007669"/>
    <property type="project" value="UniProtKB-KW"/>
</dbReference>
<dbReference type="GO" id="GO:0005829">
    <property type="term" value="C:cytosol"/>
    <property type="evidence" value="ECO:0007669"/>
    <property type="project" value="TreeGrafter"/>
</dbReference>
<organism evidence="3 4">
    <name type="scientific">Enterobacter cancerogenus</name>
    <dbReference type="NCBI Taxonomy" id="69218"/>
    <lineage>
        <taxon>Bacteria</taxon>
        <taxon>Pseudomonadati</taxon>
        <taxon>Pseudomonadota</taxon>
        <taxon>Gammaproteobacteria</taxon>
        <taxon>Enterobacterales</taxon>
        <taxon>Enterobacteriaceae</taxon>
        <taxon>Enterobacter</taxon>
        <taxon>Enterobacter cloacae complex</taxon>
    </lineage>
</organism>
<evidence type="ECO:0000313" key="3">
    <source>
        <dbReference type="EMBL" id="VFS03308.1"/>
    </source>
</evidence>
<proteinExistence type="predicted"/>
<sequence>MLQVYLVRHGETQWNAERRIQGQSDSPLTEKGVQQAWQVAERARTLGITHVMSS</sequence>
<accession>A0A484VUW8</accession>
<dbReference type="SUPFAM" id="SSF53254">
    <property type="entry name" value="Phosphoglycerate mutase-like"/>
    <property type="match status" value="1"/>
</dbReference>
<feature type="binding site" evidence="2">
    <location>
        <begin position="8"/>
        <end position="15"/>
    </location>
    <ligand>
        <name>substrate</name>
    </ligand>
</feature>
<evidence type="ECO:0000313" key="4">
    <source>
        <dbReference type="Proteomes" id="UP000351155"/>
    </source>
</evidence>
<dbReference type="SMART" id="SM00855">
    <property type="entry name" value="PGAM"/>
    <property type="match status" value="1"/>
</dbReference>
<dbReference type="GO" id="GO:0043456">
    <property type="term" value="P:regulation of pentose-phosphate shunt"/>
    <property type="evidence" value="ECO:0007669"/>
    <property type="project" value="TreeGrafter"/>
</dbReference>
<dbReference type="PANTHER" id="PTHR46517:SF1">
    <property type="entry name" value="FRUCTOSE-2,6-BISPHOSPHATASE TIGAR"/>
    <property type="match status" value="1"/>
</dbReference>
<dbReference type="PROSITE" id="PS00175">
    <property type="entry name" value="PG_MUTASE"/>
    <property type="match status" value="1"/>
</dbReference>
<protein>
    <submittedName>
        <fullName evidence="3">Phosphoglycerate mutase</fullName>
        <ecNumber evidence="3">5.4.2.1</ecNumber>
    </submittedName>
</protein>
<gene>
    <name evidence="3" type="primary">gpmA_1</name>
    <name evidence="3" type="ORF">NCTC12126_00107</name>
</gene>